<keyword evidence="3" id="KW-0963">Cytoplasm</keyword>
<dbReference type="GO" id="GO:0004813">
    <property type="term" value="F:alanine-tRNA ligase activity"/>
    <property type="evidence" value="ECO:0007669"/>
    <property type="project" value="UniProtKB-EC"/>
</dbReference>
<evidence type="ECO:0000256" key="5">
    <source>
        <dbReference type="ARBA" id="ARBA00022598"/>
    </source>
</evidence>
<dbReference type="InterPro" id="IPR018165">
    <property type="entry name" value="Ala-tRNA-synth_IIc_core"/>
</dbReference>
<evidence type="ECO:0000256" key="6">
    <source>
        <dbReference type="ARBA" id="ARBA00022723"/>
    </source>
</evidence>
<evidence type="ECO:0000256" key="3">
    <source>
        <dbReference type="ARBA" id="ARBA00022490"/>
    </source>
</evidence>
<keyword evidence="7" id="KW-0547">Nucleotide-binding</keyword>
<keyword evidence="6" id="KW-0479">Metal-binding</keyword>
<dbReference type="Gene3D" id="3.30.980.10">
    <property type="entry name" value="Threonyl-trna Synthetase, Chain A, domain 2"/>
    <property type="match status" value="1"/>
</dbReference>
<evidence type="ECO:0000256" key="11">
    <source>
        <dbReference type="ARBA" id="ARBA00022917"/>
    </source>
</evidence>
<comment type="similarity">
    <text evidence="1">Belongs to the class-II aminoacyl-tRNA synthetase family. Alax-L subfamily.</text>
</comment>
<dbReference type="InterPro" id="IPR018164">
    <property type="entry name" value="Ala-tRNA-synth_IIc_N"/>
</dbReference>
<evidence type="ECO:0000313" key="15">
    <source>
        <dbReference type="Proteomes" id="UP000265618"/>
    </source>
</evidence>
<dbReference type="Gene3D" id="3.30.54.20">
    <property type="match status" value="1"/>
</dbReference>
<feature type="non-terminal residue" evidence="14">
    <location>
        <position position="1"/>
    </location>
</feature>
<dbReference type="AlphaFoldDB" id="A0A9K3GNM4"/>
<evidence type="ECO:0000259" key="13">
    <source>
        <dbReference type="PROSITE" id="PS50860"/>
    </source>
</evidence>
<evidence type="ECO:0000256" key="4">
    <source>
        <dbReference type="ARBA" id="ARBA00022555"/>
    </source>
</evidence>
<comment type="caution">
    <text evidence="14">The sequence shown here is derived from an EMBL/GenBank/DDBJ whole genome shotgun (WGS) entry which is preliminary data.</text>
</comment>
<dbReference type="Proteomes" id="UP000265618">
    <property type="component" value="Unassembled WGS sequence"/>
</dbReference>
<dbReference type="InterPro" id="IPR050058">
    <property type="entry name" value="Ala-tRNA_ligase"/>
</dbReference>
<keyword evidence="12" id="KW-0030">Aminoacyl-tRNA synthetase</keyword>
<evidence type="ECO:0000256" key="8">
    <source>
        <dbReference type="ARBA" id="ARBA00022833"/>
    </source>
</evidence>
<keyword evidence="9" id="KW-0067">ATP-binding</keyword>
<evidence type="ECO:0000256" key="7">
    <source>
        <dbReference type="ARBA" id="ARBA00022741"/>
    </source>
</evidence>
<dbReference type="PROSITE" id="PS50860">
    <property type="entry name" value="AA_TRNA_LIGASE_II_ALA"/>
    <property type="match status" value="1"/>
</dbReference>
<evidence type="ECO:0000256" key="10">
    <source>
        <dbReference type="ARBA" id="ARBA00022884"/>
    </source>
</evidence>
<evidence type="ECO:0000256" key="12">
    <source>
        <dbReference type="ARBA" id="ARBA00023146"/>
    </source>
</evidence>
<dbReference type="FunFam" id="3.30.980.10:FF:000004">
    <property type="entry name" value="Alanine--tRNA ligase, cytoplasmic"/>
    <property type="match status" value="1"/>
</dbReference>
<keyword evidence="15" id="KW-1185">Reference proteome</keyword>
<feature type="domain" description="Alanyl-transfer RNA synthetases family profile" evidence="13">
    <location>
        <begin position="16"/>
        <end position="349"/>
    </location>
</feature>
<keyword evidence="11" id="KW-0648">Protein biosynthesis</keyword>
<dbReference type="SUPFAM" id="SSF50447">
    <property type="entry name" value="Translation proteins"/>
    <property type="match status" value="1"/>
</dbReference>
<dbReference type="InterPro" id="IPR018163">
    <property type="entry name" value="Thr/Ala-tRNA-synth_IIc_edit"/>
</dbReference>
<dbReference type="SMART" id="SM00863">
    <property type="entry name" value="tRNA_SAD"/>
    <property type="match status" value="1"/>
</dbReference>
<name>A0A9K3GNM4_9EUKA</name>
<dbReference type="EC" id="6.1.1.7" evidence="2"/>
<organism evidence="14 15">
    <name type="scientific">Kipferlia bialata</name>
    <dbReference type="NCBI Taxonomy" id="797122"/>
    <lineage>
        <taxon>Eukaryota</taxon>
        <taxon>Metamonada</taxon>
        <taxon>Carpediemonas-like organisms</taxon>
        <taxon>Kipferlia</taxon>
    </lineage>
</organism>
<dbReference type="GO" id="GO:0000049">
    <property type="term" value="F:tRNA binding"/>
    <property type="evidence" value="ECO:0007669"/>
    <property type="project" value="UniProtKB-KW"/>
</dbReference>
<sequence length="422" mass="45894">MMKKKKNKATGKVEPFSIDEWITITTSLGLSAEKVSEISGFPVPGSLHREIAERQEKEEMDNQKKTGQAAVQYYDSTHLAPTDELYHHPETERAMHFEGTVLSVIPSASIPAAKKGATSDTVVGVILDKTAFYPLSGGQACDLGTLSVGPLSLPVLGVEKVGPCVVHFVETKNEDKTVSLETGMLLVGDVDEARRTQLMVHHSAAHVIHHAAREVLGPHVWQQGAKKDVTMAHLDVTHYQAVTLTERLAIEKAANRFVRACHPVTKTEMAKDEAEKAYGFSLYQGGVVPGSEVRVVNMGDQDVEACCGTHVSTTGEIGSIRVLRSNRLSDGVVRLYFVAGDAAADETAAQACILDSLQKEWGVEQQDILMTADRFFDGYKVYGRQVGQLRADLASMRVQAATTGTKTITCYAAEEPNPQLYI</sequence>
<dbReference type="EMBL" id="BDIP01005176">
    <property type="protein sequence ID" value="GIQ89562.1"/>
    <property type="molecule type" value="Genomic_DNA"/>
</dbReference>
<dbReference type="FunFam" id="3.30.54.20:FF:000004">
    <property type="entry name" value="Alanine--tRNA ligase"/>
    <property type="match status" value="1"/>
</dbReference>
<evidence type="ECO:0000256" key="2">
    <source>
        <dbReference type="ARBA" id="ARBA00013168"/>
    </source>
</evidence>
<dbReference type="Gene3D" id="2.40.30.130">
    <property type="match status" value="1"/>
</dbReference>
<dbReference type="Pfam" id="PF01411">
    <property type="entry name" value="tRNA-synt_2c"/>
    <property type="match status" value="1"/>
</dbReference>
<evidence type="ECO:0000256" key="9">
    <source>
        <dbReference type="ARBA" id="ARBA00022840"/>
    </source>
</evidence>
<dbReference type="GO" id="GO:0002161">
    <property type="term" value="F:aminoacyl-tRNA deacylase activity"/>
    <property type="evidence" value="ECO:0007669"/>
    <property type="project" value="TreeGrafter"/>
</dbReference>
<evidence type="ECO:0000313" key="14">
    <source>
        <dbReference type="EMBL" id="GIQ89562.1"/>
    </source>
</evidence>
<dbReference type="PANTHER" id="PTHR11777:SF9">
    <property type="entry name" value="ALANINE--TRNA LIGASE, CYTOPLASMIC"/>
    <property type="match status" value="1"/>
</dbReference>
<keyword evidence="10" id="KW-0694">RNA-binding</keyword>
<keyword evidence="8" id="KW-0862">Zinc</keyword>
<dbReference type="PANTHER" id="PTHR11777">
    <property type="entry name" value="ALANYL-TRNA SYNTHETASE"/>
    <property type="match status" value="1"/>
</dbReference>
<dbReference type="GO" id="GO:0005739">
    <property type="term" value="C:mitochondrion"/>
    <property type="evidence" value="ECO:0007669"/>
    <property type="project" value="TreeGrafter"/>
</dbReference>
<keyword evidence="5" id="KW-0436">Ligase</keyword>
<gene>
    <name evidence="14" type="ORF">KIPB_012061</name>
</gene>
<dbReference type="InterPro" id="IPR009000">
    <property type="entry name" value="Transl_B-barrel_sf"/>
</dbReference>
<proteinExistence type="inferred from homology"/>
<dbReference type="GO" id="GO:0005524">
    <property type="term" value="F:ATP binding"/>
    <property type="evidence" value="ECO:0007669"/>
    <property type="project" value="UniProtKB-KW"/>
</dbReference>
<protein>
    <recommendedName>
        <fullName evidence="2">alanine--tRNA ligase</fullName>
        <ecNumber evidence="2">6.1.1.7</ecNumber>
    </recommendedName>
</protein>
<dbReference type="GO" id="GO:0046872">
    <property type="term" value="F:metal ion binding"/>
    <property type="evidence" value="ECO:0007669"/>
    <property type="project" value="UniProtKB-KW"/>
</dbReference>
<dbReference type="Pfam" id="PF07973">
    <property type="entry name" value="tRNA_SAD"/>
    <property type="match status" value="1"/>
</dbReference>
<dbReference type="InterPro" id="IPR012947">
    <property type="entry name" value="tRNA_SAD"/>
</dbReference>
<reference evidence="14 15" key="1">
    <citation type="journal article" date="2018" name="PLoS ONE">
        <title>The draft genome of Kipferlia bialata reveals reductive genome evolution in fornicate parasites.</title>
        <authorList>
            <person name="Tanifuji G."/>
            <person name="Takabayashi S."/>
            <person name="Kume K."/>
            <person name="Takagi M."/>
            <person name="Nakayama T."/>
            <person name="Kamikawa R."/>
            <person name="Inagaki Y."/>
            <person name="Hashimoto T."/>
        </authorList>
    </citation>
    <scope>NUCLEOTIDE SEQUENCE [LARGE SCALE GENOMIC DNA]</scope>
    <source>
        <strain evidence="14">NY0173</strain>
    </source>
</reference>
<keyword evidence="4" id="KW-0820">tRNA-binding</keyword>
<dbReference type="SUPFAM" id="SSF55186">
    <property type="entry name" value="ThrRS/AlaRS common domain"/>
    <property type="match status" value="1"/>
</dbReference>
<dbReference type="OrthoDB" id="2423964at2759"/>
<dbReference type="GO" id="GO:0006419">
    <property type="term" value="P:alanyl-tRNA aminoacylation"/>
    <property type="evidence" value="ECO:0007669"/>
    <property type="project" value="InterPro"/>
</dbReference>
<accession>A0A9K3GNM4</accession>
<evidence type="ECO:0000256" key="1">
    <source>
        <dbReference type="ARBA" id="ARBA00008429"/>
    </source>
</evidence>